<protein>
    <submittedName>
        <fullName evidence="3">Alpha/beta hydrolase</fullName>
    </submittedName>
</protein>
<evidence type="ECO:0000256" key="1">
    <source>
        <dbReference type="ARBA" id="ARBA00022801"/>
    </source>
</evidence>
<name>A0A851GPT8_9BACT</name>
<proteinExistence type="predicted"/>
<dbReference type="InterPro" id="IPR029058">
    <property type="entry name" value="AB_hydrolase_fold"/>
</dbReference>
<evidence type="ECO:0000313" key="3">
    <source>
        <dbReference type="EMBL" id="NWK56840.1"/>
    </source>
</evidence>
<sequence>MNVLPQPTTPLSAERKLELLNGAYPHIYQSEDGIDLHAYCFYPEDSKPNSQQDDQSGELKPAILFFHGGLWDVSMVTQFSPHAMHFASRGMVAIVVEYRVSAVHQSTPDDAFDDAQMAMLWLRHNHQELGIDPKRIVAAGSAGGAHMALSLAMRKKLEVVDGYDPRPQAVIGVSSFVHTNRRNVDHQRFPNAKVSSKLNPYHNVRRKLPPTLMIHGKVDTVAPHYMIVEFVRMMKRKRNRCDLIDFDACNHSFFNFNVSPEHFEITLNSMDAFIAELGYIPPTEYGQ</sequence>
<organism evidence="3 4">
    <name type="scientific">Oceaniferula marina</name>
    <dbReference type="NCBI Taxonomy" id="2748318"/>
    <lineage>
        <taxon>Bacteria</taxon>
        <taxon>Pseudomonadati</taxon>
        <taxon>Verrucomicrobiota</taxon>
        <taxon>Verrucomicrobiia</taxon>
        <taxon>Verrucomicrobiales</taxon>
        <taxon>Verrucomicrobiaceae</taxon>
        <taxon>Oceaniferula</taxon>
    </lineage>
</organism>
<keyword evidence="4" id="KW-1185">Reference proteome</keyword>
<dbReference type="AlphaFoldDB" id="A0A851GPT8"/>
<reference evidence="3 4" key="1">
    <citation type="submission" date="2020-07" db="EMBL/GenBank/DDBJ databases">
        <title>Roseicoccus Jingziensis gen. nov., sp. nov., isolated from coastal seawater.</title>
        <authorList>
            <person name="Feng X."/>
        </authorList>
    </citation>
    <scope>NUCLEOTIDE SEQUENCE [LARGE SCALE GENOMIC DNA]</scope>
    <source>
        <strain evidence="3 4">N1E253</strain>
    </source>
</reference>
<dbReference type="InterPro" id="IPR049492">
    <property type="entry name" value="BD-FAE-like_dom"/>
</dbReference>
<evidence type="ECO:0000313" key="4">
    <source>
        <dbReference type="Proteomes" id="UP000557872"/>
    </source>
</evidence>
<dbReference type="PANTHER" id="PTHR48081">
    <property type="entry name" value="AB HYDROLASE SUPERFAMILY PROTEIN C4A8.06C"/>
    <property type="match status" value="1"/>
</dbReference>
<keyword evidence="1 3" id="KW-0378">Hydrolase</keyword>
<dbReference type="Pfam" id="PF20434">
    <property type="entry name" value="BD-FAE"/>
    <property type="match status" value="1"/>
</dbReference>
<dbReference type="SUPFAM" id="SSF53474">
    <property type="entry name" value="alpha/beta-Hydrolases"/>
    <property type="match status" value="1"/>
</dbReference>
<gene>
    <name evidence="3" type="ORF">HW115_14550</name>
</gene>
<accession>A0A851GPT8</accession>
<dbReference type="GO" id="GO:0016787">
    <property type="term" value="F:hydrolase activity"/>
    <property type="evidence" value="ECO:0007669"/>
    <property type="project" value="UniProtKB-KW"/>
</dbReference>
<dbReference type="EMBL" id="JACBAZ010000006">
    <property type="protein sequence ID" value="NWK56840.1"/>
    <property type="molecule type" value="Genomic_DNA"/>
</dbReference>
<dbReference type="RefSeq" id="WP_178933671.1">
    <property type="nucleotide sequence ID" value="NZ_JACBAZ010000006.1"/>
</dbReference>
<feature type="domain" description="BD-FAE-like" evidence="2">
    <location>
        <begin position="58"/>
        <end position="225"/>
    </location>
</feature>
<dbReference type="Proteomes" id="UP000557872">
    <property type="component" value="Unassembled WGS sequence"/>
</dbReference>
<dbReference type="InterPro" id="IPR050300">
    <property type="entry name" value="GDXG_lipolytic_enzyme"/>
</dbReference>
<evidence type="ECO:0000259" key="2">
    <source>
        <dbReference type="Pfam" id="PF20434"/>
    </source>
</evidence>
<comment type="caution">
    <text evidence="3">The sequence shown here is derived from an EMBL/GenBank/DDBJ whole genome shotgun (WGS) entry which is preliminary data.</text>
</comment>
<dbReference type="Gene3D" id="3.40.50.1820">
    <property type="entry name" value="alpha/beta hydrolase"/>
    <property type="match status" value="1"/>
</dbReference>